<gene>
    <name evidence="1" type="ORF">RRG08_055054</name>
</gene>
<name>A0AAE1AZX3_9GAST</name>
<accession>A0AAE1AZX3</accession>
<dbReference type="EMBL" id="JAWDGP010000819">
    <property type="protein sequence ID" value="KAK3796998.1"/>
    <property type="molecule type" value="Genomic_DNA"/>
</dbReference>
<organism evidence="1 2">
    <name type="scientific">Elysia crispata</name>
    <name type="common">lettuce slug</name>
    <dbReference type="NCBI Taxonomy" id="231223"/>
    <lineage>
        <taxon>Eukaryota</taxon>
        <taxon>Metazoa</taxon>
        <taxon>Spiralia</taxon>
        <taxon>Lophotrochozoa</taxon>
        <taxon>Mollusca</taxon>
        <taxon>Gastropoda</taxon>
        <taxon>Heterobranchia</taxon>
        <taxon>Euthyneura</taxon>
        <taxon>Panpulmonata</taxon>
        <taxon>Sacoglossa</taxon>
        <taxon>Placobranchoidea</taxon>
        <taxon>Plakobranchidae</taxon>
        <taxon>Elysia</taxon>
    </lineage>
</organism>
<evidence type="ECO:0000313" key="1">
    <source>
        <dbReference type="EMBL" id="KAK3796998.1"/>
    </source>
</evidence>
<dbReference type="Proteomes" id="UP001283361">
    <property type="component" value="Unassembled WGS sequence"/>
</dbReference>
<reference evidence="1" key="1">
    <citation type="journal article" date="2023" name="G3 (Bethesda)">
        <title>A reference genome for the long-term kleptoplast-retaining sea slug Elysia crispata morphotype clarki.</title>
        <authorList>
            <person name="Eastman K.E."/>
            <person name="Pendleton A.L."/>
            <person name="Shaikh M.A."/>
            <person name="Suttiyut T."/>
            <person name="Ogas R."/>
            <person name="Tomko P."/>
            <person name="Gavelis G."/>
            <person name="Widhalm J.R."/>
            <person name="Wisecaver J.H."/>
        </authorList>
    </citation>
    <scope>NUCLEOTIDE SEQUENCE</scope>
    <source>
        <strain evidence="1">ECLA1</strain>
    </source>
</reference>
<proteinExistence type="predicted"/>
<protein>
    <submittedName>
        <fullName evidence="1">Uncharacterized protein</fullName>
    </submittedName>
</protein>
<sequence length="165" mass="18163">MPCPRHSLQLVLYDVDLVKGHPNTLKRLEVRAERTTLQLISSVGGDAQLYAPCAKFPRCCAVLAVKMLKMITVCSNFQKKKKTLSARDSLWEVTLIKATSAVYSPASCRVHQLRGVELELVRQVNCDCCLSLRLTTPSHLYLEGWPALLTAVACPGRLAVIEAAA</sequence>
<comment type="caution">
    <text evidence="1">The sequence shown here is derived from an EMBL/GenBank/DDBJ whole genome shotgun (WGS) entry which is preliminary data.</text>
</comment>
<evidence type="ECO:0000313" key="2">
    <source>
        <dbReference type="Proteomes" id="UP001283361"/>
    </source>
</evidence>
<keyword evidence="2" id="KW-1185">Reference proteome</keyword>
<dbReference type="AlphaFoldDB" id="A0AAE1AZX3"/>